<evidence type="ECO:0000256" key="2">
    <source>
        <dbReference type="ARBA" id="ARBA00022448"/>
    </source>
</evidence>
<name>A0A418WJI0_9SPHN</name>
<keyword evidence="5 9" id="KW-0798">TonB box</keyword>
<proteinExistence type="inferred from homology"/>
<keyword evidence="13" id="KW-0675">Receptor</keyword>
<dbReference type="InterPro" id="IPR039426">
    <property type="entry name" value="TonB-dep_rcpt-like"/>
</dbReference>
<dbReference type="EMBL" id="QYUM01000003">
    <property type="protein sequence ID" value="RJF90201.1"/>
    <property type="molecule type" value="Genomic_DNA"/>
</dbReference>
<keyword evidence="4 8" id="KW-0812">Transmembrane</keyword>
<feature type="chain" id="PRO_5019216830" evidence="10">
    <location>
        <begin position="19"/>
        <end position="683"/>
    </location>
</feature>
<dbReference type="InterPro" id="IPR036942">
    <property type="entry name" value="Beta-barrel_TonB_sf"/>
</dbReference>
<dbReference type="GO" id="GO:0044718">
    <property type="term" value="P:siderophore transmembrane transport"/>
    <property type="evidence" value="ECO:0007669"/>
    <property type="project" value="TreeGrafter"/>
</dbReference>
<dbReference type="GO" id="GO:0015344">
    <property type="term" value="F:siderophore uptake transmembrane transporter activity"/>
    <property type="evidence" value="ECO:0007669"/>
    <property type="project" value="TreeGrafter"/>
</dbReference>
<keyword evidence="10" id="KW-0732">Signal</keyword>
<keyword evidence="6 8" id="KW-0472">Membrane</keyword>
<evidence type="ECO:0000256" key="4">
    <source>
        <dbReference type="ARBA" id="ARBA00022692"/>
    </source>
</evidence>
<evidence type="ECO:0000256" key="5">
    <source>
        <dbReference type="ARBA" id="ARBA00023077"/>
    </source>
</evidence>
<dbReference type="PROSITE" id="PS52016">
    <property type="entry name" value="TONB_DEPENDENT_REC_3"/>
    <property type="match status" value="1"/>
</dbReference>
<dbReference type="Gene3D" id="2.40.170.20">
    <property type="entry name" value="TonB-dependent receptor, beta-barrel domain"/>
    <property type="match status" value="1"/>
</dbReference>
<dbReference type="Pfam" id="PF00593">
    <property type="entry name" value="TonB_dep_Rec_b-barrel"/>
    <property type="match status" value="1"/>
</dbReference>
<keyword evidence="7 8" id="KW-0998">Cell outer membrane</keyword>
<dbReference type="InterPro" id="IPR037066">
    <property type="entry name" value="Plug_dom_sf"/>
</dbReference>
<evidence type="ECO:0000256" key="3">
    <source>
        <dbReference type="ARBA" id="ARBA00022452"/>
    </source>
</evidence>
<organism evidence="13 14">
    <name type="scientific">Sphingomonas cavernae</name>
    <dbReference type="NCBI Taxonomy" id="2320861"/>
    <lineage>
        <taxon>Bacteria</taxon>
        <taxon>Pseudomonadati</taxon>
        <taxon>Pseudomonadota</taxon>
        <taxon>Alphaproteobacteria</taxon>
        <taxon>Sphingomonadales</taxon>
        <taxon>Sphingomonadaceae</taxon>
        <taxon>Sphingomonas</taxon>
    </lineage>
</organism>
<accession>A0A418WJI0</accession>
<dbReference type="OrthoDB" id="7374174at2"/>
<keyword evidence="14" id="KW-1185">Reference proteome</keyword>
<dbReference type="InterPro" id="IPR000531">
    <property type="entry name" value="Beta-barrel_TonB"/>
</dbReference>
<dbReference type="AlphaFoldDB" id="A0A418WJI0"/>
<keyword evidence="2 8" id="KW-0813">Transport</keyword>
<dbReference type="RefSeq" id="WP_119761209.1">
    <property type="nucleotide sequence ID" value="NZ_QYUM01000003.1"/>
</dbReference>
<feature type="domain" description="TonB-dependent receptor plug" evidence="12">
    <location>
        <begin position="36"/>
        <end position="146"/>
    </location>
</feature>
<dbReference type="SUPFAM" id="SSF56935">
    <property type="entry name" value="Porins"/>
    <property type="match status" value="1"/>
</dbReference>
<dbReference type="Gene3D" id="2.170.130.10">
    <property type="entry name" value="TonB-dependent receptor, plug domain"/>
    <property type="match status" value="1"/>
</dbReference>
<comment type="caution">
    <text evidence="13">The sequence shown here is derived from an EMBL/GenBank/DDBJ whole genome shotgun (WGS) entry which is preliminary data.</text>
</comment>
<comment type="subcellular location">
    <subcellularLocation>
        <location evidence="1 8">Cell outer membrane</location>
        <topology evidence="1 8">Multi-pass membrane protein</topology>
    </subcellularLocation>
</comment>
<dbReference type="Proteomes" id="UP000286100">
    <property type="component" value="Unassembled WGS sequence"/>
</dbReference>
<evidence type="ECO:0000256" key="7">
    <source>
        <dbReference type="ARBA" id="ARBA00023237"/>
    </source>
</evidence>
<evidence type="ECO:0000313" key="14">
    <source>
        <dbReference type="Proteomes" id="UP000286100"/>
    </source>
</evidence>
<dbReference type="PANTHER" id="PTHR30069">
    <property type="entry name" value="TONB-DEPENDENT OUTER MEMBRANE RECEPTOR"/>
    <property type="match status" value="1"/>
</dbReference>
<evidence type="ECO:0000256" key="8">
    <source>
        <dbReference type="PROSITE-ProRule" id="PRU01360"/>
    </source>
</evidence>
<feature type="signal peptide" evidence="10">
    <location>
        <begin position="1"/>
        <end position="18"/>
    </location>
</feature>
<sequence length="683" mass="72590">MRITLSALLLFAPAIAHAEGEIVVTGHGLDEAAGDAAYDIVTIGRDRLTTSASDRLEDVLRDVAGLQQFRRSDARSANPTSQGVTLRGLGGNASSRALVILDGVPQTDPFGGWISWPAFAPERLEQVRVTRGGGSGVAGPGALAGTIELTSAGPDRLAPYSLAAAYGSRDAVQADAALAAQLGQGFVTLSADYARGDGFIPIVSESRGSADRPAPYEQASVAARAVVPVSAQTELQANMLVFTDRRERGFAFSDNGSDGADASLRLVGRGDWGWSALGYVQLREFRSSFASINADRSAATQTSDQYNVPSTGLGARVEVRPPLGETVELRLGGDWRRADGVTREFFQYVAGKPTRGREAGGRTDTLGAFAEVSADLLDALTLTGGARIDHWWIADGFLRERQLSGAPITDTRFDDRQGWEPTARAGLAFNPATTVTLRTAAYLGWRLPTLNELYRPFRVGADATAANADLAPEHVSGVEAGIDWRPTANARLSATLFSNRLEDAIANVTIARGPGVFPGVGFVSAAGFYRQRQNLEAVKARGVELDAAFSIADFRLAASYAYTDSKVNAAGIALSLDGLRPAQTPEHMASATLGWQRSDDAGASLTLRYVSDQFEDDQNQLKLDDAFTVDARLTWPVANGLLIEARGENLANTRVEAARSQSGVIERATPRTLWIGLRYAGGS</sequence>
<dbReference type="PANTHER" id="PTHR30069:SF37">
    <property type="entry name" value="FERRIC VIBRIOBACTIN RECEPTOR VIUA"/>
    <property type="match status" value="1"/>
</dbReference>
<evidence type="ECO:0000313" key="13">
    <source>
        <dbReference type="EMBL" id="RJF90201.1"/>
    </source>
</evidence>
<dbReference type="Pfam" id="PF07715">
    <property type="entry name" value="Plug"/>
    <property type="match status" value="1"/>
</dbReference>
<evidence type="ECO:0000256" key="1">
    <source>
        <dbReference type="ARBA" id="ARBA00004571"/>
    </source>
</evidence>
<gene>
    <name evidence="13" type="ORF">D3876_07895</name>
</gene>
<dbReference type="GO" id="GO:0009279">
    <property type="term" value="C:cell outer membrane"/>
    <property type="evidence" value="ECO:0007669"/>
    <property type="project" value="UniProtKB-SubCell"/>
</dbReference>
<dbReference type="InterPro" id="IPR012910">
    <property type="entry name" value="Plug_dom"/>
</dbReference>
<evidence type="ECO:0000259" key="12">
    <source>
        <dbReference type="Pfam" id="PF07715"/>
    </source>
</evidence>
<protein>
    <submittedName>
        <fullName evidence="13">TonB-dependent receptor</fullName>
    </submittedName>
</protein>
<comment type="similarity">
    <text evidence="8 9">Belongs to the TonB-dependent receptor family.</text>
</comment>
<feature type="domain" description="TonB-dependent receptor-like beta-barrel" evidence="11">
    <location>
        <begin position="249"/>
        <end position="650"/>
    </location>
</feature>
<evidence type="ECO:0000256" key="6">
    <source>
        <dbReference type="ARBA" id="ARBA00023136"/>
    </source>
</evidence>
<evidence type="ECO:0000256" key="9">
    <source>
        <dbReference type="RuleBase" id="RU003357"/>
    </source>
</evidence>
<keyword evidence="3 8" id="KW-1134">Transmembrane beta strand</keyword>
<evidence type="ECO:0000259" key="11">
    <source>
        <dbReference type="Pfam" id="PF00593"/>
    </source>
</evidence>
<reference evidence="13 14" key="1">
    <citation type="submission" date="2018-09" db="EMBL/GenBank/DDBJ databases">
        <authorList>
            <person name="Zhu H."/>
        </authorList>
    </citation>
    <scope>NUCLEOTIDE SEQUENCE [LARGE SCALE GENOMIC DNA]</scope>
    <source>
        <strain evidence="13 14">K2R01-6</strain>
    </source>
</reference>
<evidence type="ECO:0000256" key="10">
    <source>
        <dbReference type="SAM" id="SignalP"/>
    </source>
</evidence>